<gene>
    <name evidence="2" type="ORF">DFR71_3758</name>
</gene>
<dbReference type="OrthoDB" id="4051290at2"/>
<protein>
    <submittedName>
        <fullName evidence="2">Uncharacterized protein</fullName>
    </submittedName>
</protein>
<organism evidence="2 3">
    <name type="scientific">Nocardia alba</name>
    <dbReference type="NCBI Taxonomy" id="225051"/>
    <lineage>
        <taxon>Bacteria</taxon>
        <taxon>Bacillati</taxon>
        <taxon>Actinomycetota</taxon>
        <taxon>Actinomycetes</taxon>
        <taxon>Mycobacteriales</taxon>
        <taxon>Nocardiaceae</taxon>
        <taxon>Nocardia</taxon>
    </lineage>
</organism>
<name>A0A4R1FTS6_9NOCA</name>
<dbReference type="AlphaFoldDB" id="A0A4R1FTS6"/>
<dbReference type="RefSeq" id="WP_067447174.1">
    <property type="nucleotide sequence ID" value="NZ_SMFR01000002.1"/>
</dbReference>
<evidence type="ECO:0000313" key="3">
    <source>
        <dbReference type="Proteomes" id="UP000294856"/>
    </source>
</evidence>
<dbReference type="EMBL" id="SMFR01000002">
    <property type="protein sequence ID" value="TCJ97710.1"/>
    <property type="molecule type" value="Genomic_DNA"/>
</dbReference>
<dbReference type="STRING" id="1210063.GCA_001612665_01415"/>
<feature type="region of interest" description="Disordered" evidence="1">
    <location>
        <begin position="150"/>
        <end position="173"/>
    </location>
</feature>
<reference evidence="2 3" key="1">
    <citation type="submission" date="2019-03" db="EMBL/GenBank/DDBJ databases">
        <title>Genomic Encyclopedia of Type Strains, Phase IV (KMG-IV): sequencing the most valuable type-strain genomes for metagenomic binning, comparative biology and taxonomic classification.</title>
        <authorList>
            <person name="Goeker M."/>
        </authorList>
    </citation>
    <scope>NUCLEOTIDE SEQUENCE [LARGE SCALE GENOMIC DNA]</scope>
    <source>
        <strain evidence="2 3">DSM 44684</strain>
    </source>
</reference>
<dbReference type="InterPro" id="IPR027417">
    <property type="entry name" value="P-loop_NTPase"/>
</dbReference>
<comment type="caution">
    <text evidence="2">The sequence shown here is derived from an EMBL/GenBank/DDBJ whole genome shotgun (WGS) entry which is preliminary data.</text>
</comment>
<dbReference type="Proteomes" id="UP000294856">
    <property type="component" value="Unassembled WGS sequence"/>
</dbReference>
<accession>A0A4R1FTS6</accession>
<feature type="region of interest" description="Disordered" evidence="1">
    <location>
        <begin position="1"/>
        <end position="20"/>
    </location>
</feature>
<evidence type="ECO:0000256" key="1">
    <source>
        <dbReference type="SAM" id="MobiDB-lite"/>
    </source>
</evidence>
<dbReference type="SUPFAM" id="SSF52540">
    <property type="entry name" value="P-loop containing nucleoside triphosphate hydrolases"/>
    <property type="match status" value="1"/>
</dbReference>
<sequence length="362" mass="40453">MTGPGQATPRPPAQVRIGLWGPPGSGKTTYLAALKLAALQTDLAGNWKMSGTDEASSDFLRDSTELLTKKGEFPPSTILGQNFLFQFIGERTVIPEKTNRRFLGRQAPPEEPIIERDAFDLDVLDVPGSSYGTATTGRTNEDSRPIAAELSMDDDEPRPSGGDDAFRGAQSAATSEDQLLDHLQDCQGIVFLFDPVRDATDGDAFDYFHPIMEKLTARMMQYDNAGPRLPHRVAVCVTKFDDEEIFRVARNRGYTVSGVERPYFPSVDNGRAKDFFMRLCQDNFTYSDLVYRGLTQYFYESRIEFFVTSSIGFYAPTGRFVLGDFANTVRAESGELRIRGRVQPINVLEPLVWMHQNLRGMP</sequence>
<keyword evidence="3" id="KW-1185">Reference proteome</keyword>
<evidence type="ECO:0000313" key="2">
    <source>
        <dbReference type="EMBL" id="TCJ97710.1"/>
    </source>
</evidence>
<proteinExistence type="predicted"/>